<dbReference type="InterPro" id="IPR002035">
    <property type="entry name" value="VWF_A"/>
</dbReference>
<dbReference type="InterPro" id="IPR050768">
    <property type="entry name" value="UPF0353/GerABKA_families"/>
</dbReference>
<reference evidence="6 7" key="1">
    <citation type="submission" date="2019-02" db="EMBL/GenBank/DDBJ databases">
        <title>Deep-cultivation of Planctomycetes and their phenomic and genomic characterization uncovers novel biology.</title>
        <authorList>
            <person name="Wiegand S."/>
            <person name="Jogler M."/>
            <person name="Boedeker C."/>
            <person name="Pinto D."/>
            <person name="Vollmers J."/>
            <person name="Rivas-Marin E."/>
            <person name="Kohn T."/>
            <person name="Peeters S.H."/>
            <person name="Heuer A."/>
            <person name="Rast P."/>
            <person name="Oberbeckmann S."/>
            <person name="Bunk B."/>
            <person name="Jeske O."/>
            <person name="Meyerdierks A."/>
            <person name="Storesund J.E."/>
            <person name="Kallscheuer N."/>
            <person name="Luecker S."/>
            <person name="Lage O.M."/>
            <person name="Pohl T."/>
            <person name="Merkel B.J."/>
            <person name="Hornburger P."/>
            <person name="Mueller R.-W."/>
            <person name="Bruemmer F."/>
            <person name="Labrenz M."/>
            <person name="Spormann A.M."/>
            <person name="Op Den Camp H."/>
            <person name="Overmann J."/>
            <person name="Amann R."/>
            <person name="Jetten M.S.M."/>
            <person name="Mascher T."/>
            <person name="Medema M.H."/>
            <person name="Devos D.P."/>
            <person name="Kaster A.-K."/>
            <person name="Ovreas L."/>
            <person name="Rohde M."/>
            <person name="Galperin M.Y."/>
            <person name="Jogler C."/>
        </authorList>
    </citation>
    <scope>NUCLEOTIDE SEQUENCE [LARGE SCALE GENOMIC DNA]</scope>
    <source>
        <strain evidence="6 7">Q31b</strain>
    </source>
</reference>
<evidence type="ECO:0000256" key="3">
    <source>
        <dbReference type="ARBA" id="ARBA00022989"/>
    </source>
</evidence>
<evidence type="ECO:0000256" key="4">
    <source>
        <dbReference type="ARBA" id="ARBA00023136"/>
    </source>
</evidence>
<evidence type="ECO:0000256" key="2">
    <source>
        <dbReference type="ARBA" id="ARBA00022692"/>
    </source>
</evidence>
<keyword evidence="3" id="KW-1133">Transmembrane helix</keyword>
<dbReference type="InterPro" id="IPR036465">
    <property type="entry name" value="vWFA_dom_sf"/>
</dbReference>
<dbReference type="EMBL" id="SJPY01000004">
    <property type="protein sequence ID" value="TWU41236.1"/>
    <property type="molecule type" value="Genomic_DNA"/>
</dbReference>
<evidence type="ECO:0000313" key="7">
    <source>
        <dbReference type="Proteomes" id="UP000315471"/>
    </source>
</evidence>
<sequence length="346" mass="37155">MKRNQLNLRLPKPTARTGAMLVLIVILLVAFMIAVAFSVDVAQMHLARTELRSATDAASKAAALELSMTQDQSKAIARGQEVGALNLVNGNPLLMAPDEFDFGHSEESADGRFEFVSGSLPLNSVRVTGNRTAGSRSGAVPLFFGNIWGINTFEPSVTATATYIERDVVLVVDRSGSMAGSKIAALRSAIDIFVTTLNDTSVDEQVGLASYNDRATEDVQLTPDLTQISSAMSVMPVGGWTSISRGMDAGQAIMNNSRDSKFVERTMIVMTDGQHNRGPEPRTSALRIANEGVTIHTITFGSGADITRMREVATIGGGKHYHAASGEELERIYREIALTLSTMMTQ</sequence>
<organism evidence="6 7">
    <name type="scientific">Novipirellula aureliae</name>
    <dbReference type="NCBI Taxonomy" id="2527966"/>
    <lineage>
        <taxon>Bacteria</taxon>
        <taxon>Pseudomonadati</taxon>
        <taxon>Planctomycetota</taxon>
        <taxon>Planctomycetia</taxon>
        <taxon>Pirellulales</taxon>
        <taxon>Pirellulaceae</taxon>
        <taxon>Novipirellula</taxon>
    </lineage>
</organism>
<keyword evidence="2" id="KW-0812">Transmembrane</keyword>
<dbReference type="Gene3D" id="3.40.50.410">
    <property type="entry name" value="von Willebrand factor, type A domain"/>
    <property type="match status" value="1"/>
</dbReference>
<protein>
    <submittedName>
        <fullName evidence="6">von Willebrand factor type A domain protein</fullName>
    </submittedName>
</protein>
<keyword evidence="1" id="KW-1003">Cell membrane</keyword>
<dbReference type="Proteomes" id="UP000315471">
    <property type="component" value="Unassembled WGS sequence"/>
</dbReference>
<comment type="caution">
    <text evidence="6">The sequence shown here is derived from an EMBL/GenBank/DDBJ whole genome shotgun (WGS) entry which is preliminary data.</text>
</comment>
<dbReference type="AlphaFoldDB" id="A0A5C6E1I1"/>
<accession>A0A5C6E1I1</accession>
<dbReference type="SMART" id="SM00327">
    <property type="entry name" value="VWA"/>
    <property type="match status" value="1"/>
</dbReference>
<dbReference type="PROSITE" id="PS50234">
    <property type="entry name" value="VWFA"/>
    <property type="match status" value="1"/>
</dbReference>
<keyword evidence="4" id="KW-0472">Membrane</keyword>
<keyword evidence="7" id="KW-1185">Reference proteome</keyword>
<dbReference type="SUPFAM" id="SSF53300">
    <property type="entry name" value="vWA-like"/>
    <property type="match status" value="1"/>
</dbReference>
<proteinExistence type="predicted"/>
<evidence type="ECO:0000313" key="6">
    <source>
        <dbReference type="EMBL" id="TWU41236.1"/>
    </source>
</evidence>
<feature type="domain" description="VWFA" evidence="5">
    <location>
        <begin position="167"/>
        <end position="336"/>
    </location>
</feature>
<dbReference type="Pfam" id="PF13400">
    <property type="entry name" value="Tad"/>
    <property type="match status" value="1"/>
</dbReference>
<dbReference type="CDD" id="cd00198">
    <property type="entry name" value="vWFA"/>
    <property type="match status" value="1"/>
</dbReference>
<dbReference type="Pfam" id="PF00092">
    <property type="entry name" value="VWA"/>
    <property type="match status" value="1"/>
</dbReference>
<dbReference type="PANTHER" id="PTHR22550">
    <property type="entry name" value="SPORE GERMINATION PROTEIN"/>
    <property type="match status" value="1"/>
</dbReference>
<name>A0A5C6E1I1_9BACT</name>
<dbReference type="PANTHER" id="PTHR22550:SF5">
    <property type="entry name" value="LEUCINE ZIPPER PROTEIN 4"/>
    <property type="match status" value="1"/>
</dbReference>
<evidence type="ECO:0000259" key="5">
    <source>
        <dbReference type="PROSITE" id="PS50234"/>
    </source>
</evidence>
<gene>
    <name evidence="6" type="ORF">Q31b_26750</name>
</gene>
<evidence type="ECO:0000256" key="1">
    <source>
        <dbReference type="ARBA" id="ARBA00022475"/>
    </source>
</evidence>
<dbReference type="RefSeq" id="WP_231617537.1">
    <property type="nucleotide sequence ID" value="NZ_SJPY01000004.1"/>
</dbReference>
<dbReference type="InterPro" id="IPR028087">
    <property type="entry name" value="Tad_N"/>
</dbReference>